<reference evidence="3 4" key="1">
    <citation type="submission" date="2019-03" db="EMBL/GenBank/DDBJ databases">
        <title>Genomic Encyclopedia of Type Strains, Phase IV (KMG-IV): sequencing the most valuable type-strain genomes for metagenomic binning, comparative biology and taxonomic classification.</title>
        <authorList>
            <person name="Goeker M."/>
        </authorList>
    </citation>
    <scope>NUCLEOTIDE SEQUENCE [LARGE SCALE GENOMIC DNA]</scope>
    <source>
        <strain evidence="3 4">DSM 102852</strain>
    </source>
</reference>
<dbReference type="GO" id="GO:0016491">
    <property type="term" value="F:oxidoreductase activity"/>
    <property type="evidence" value="ECO:0007669"/>
    <property type="project" value="UniProtKB-KW"/>
</dbReference>
<dbReference type="PRINTS" id="PR00081">
    <property type="entry name" value="GDHRDH"/>
</dbReference>
<dbReference type="EMBL" id="SNZE01000006">
    <property type="protein sequence ID" value="TDR32008.1"/>
    <property type="molecule type" value="Genomic_DNA"/>
</dbReference>
<gene>
    <name evidence="3" type="ORF">DFR44_10671</name>
</gene>
<dbReference type="AlphaFoldDB" id="A0A4R6Y9A0"/>
<dbReference type="CDD" id="cd05233">
    <property type="entry name" value="SDR_c"/>
    <property type="match status" value="1"/>
</dbReference>
<evidence type="ECO:0000256" key="1">
    <source>
        <dbReference type="ARBA" id="ARBA00006484"/>
    </source>
</evidence>
<evidence type="ECO:0000313" key="3">
    <source>
        <dbReference type="EMBL" id="TDR32008.1"/>
    </source>
</evidence>
<dbReference type="PANTHER" id="PTHR43639:SF1">
    <property type="entry name" value="SHORT-CHAIN DEHYDROGENASE_REDUCTASE FAMILY PROTEIN"/>
    <property type="match status" value="1"/>
</dbReference>
<evidence type="ECO:0000313" key="4">
    <source>
        <dbReference type="Proteomes" id="UP000294480"/>
    </source>
</evidence>
<dbReference type="RefSeq" id="WP_133619447.1">
    <property type="nucleotide sequence ID" value="NZ_SNZE01000006.1"/>
</dbReference>
<dbReference type="SUPFAM" id="SSF51735">
    <property type="entry name" value="NAD(P)-binding Rossmann-fold domains"/>
    <property type="match status" value="1"/>
</dbReference>
<sequence length="251" mass="26553">MNTNTKVLLITGASKGIGAATARRAAQDGWSVAVHYHQDAFSAAEVCSRIMMNGGQAHPFSADLRDEYAIDQLFRDVLSHFGQLNGLVNNVGITPVFGRVDDMNAQRLNEVFSTNVTAAFLCAGQAVKAMSTRYGHAGGVIVNISSRAAILGSGHRYVDYAASKAALDALTVGLAKEVAEEGIRVNGVRPGIIRTSIHDKNGGDAMLQIGQASIPMQRIGEPEEVAESVVWLLSNASSYMTGSFLDVSGGR</sequence>
<dbReference type="PANTHER" id="PTHR43639">
    <property type="entry name" value="OXIDOREDUCTASE, SHORT-CHAIN DEHYDROGENASE/REDUCTASE FAMILY (AFU_ORTHOLOGUE AFUA_5G02870)"/>
    <property type="match status" value="1"/>
</dbReference>
<dbReference type="InterPro" id="IPR036291">
    <property type="entry name" value="NAD(P)-bd_dom_sf"/>
</dbReference>
<protein>
    <submittedName>
        <fullName evidence="3">NAD(P)-dependent dehydrogenase (Short-subunit alcohol dehydrogenase family)</fullName>
    </submittedName>
</protein>
<organism evidence="3 4">
    <name type="scientific">Hydromonas duriensis</name>
    <dbReference type="NCBI Taxonomy" id="1527608"/>
    <lineage>
        <taxon>Bacteria</taxon>
        <taxon>Pseudomonadati</taxon>
        <taxon>Pseudomonadota</taxon>
        <taxon>Betaproteobacteria</taxon>
        <taxon>Burkholderiales</taxon>
        <taxon>Burkholderiaceae</taxon>
        <taxon>Hydromonas</taxon>
    </lineage>
</organism>
<name>A0A4R6Y9A0_9BURK</name>
<dbReference type="InterPro" id="IPR002347">
    <property type="entry name" value="SDR_fam"/>
</dbReference>
<comment type="similarity">
    <text evidence="1">Belongs to the short-chain dehydrogenases/reductases (SDR) family.</text>
</comment>
<proteinExistence type="inferred from homology"/>
<accession>A0A4R6Y9A0</accession>
<dbReference type="PRINTS" id="PR00080">
    <property type="entry name" value="SDRFAMILY"/>
</dbReference>
<dbReference type="Proteomes" id="UP000294480">
    <property type="component" value="Unassembled WGS sequence"/>
</dbReference>
<comment type="caution">
    <text evidence="3">The sequence shown here is derived from an EMBL/GenBank/DDBJ whole genome shotgun (WGS) entry which is preliminary data.</text>
</comment>
<dbReference type="FunFam" id="3.40.50.720:FF:000173">
    <property type="entry name" value="3-oxoacyl-[acyl-carrier protein] reductase"/>
    <property type="match status" value="1"/>
</dbReference>
<dbReference type="Pfam" id="PF13561">
    <property type="entry name" value="adh_short_C2"/>
    <property type="match status" value="1"/>
</dbReference>
<evidence type="ECO:0000256" key="2">
    <source>
        <dbReference type="ARBA" id="ARBA00023002"/>
    </source>
</evidence>
<dbReference type="OrthoDB" id="20590at2"/>
<dbReference type="Gene3D" id="3.40.50.720">
    <property type="entry name" value="NAD(P)-binding Rossmann-like Domain"/>
    <property type="match status" value="1"/>
</dbReference>
<keyword evidence="2" id="KW-0560">Oxidoreductase</keyword>
<keyword evidence="4" id="KW-1185">Reference proteome</keyword>